<feature type="transmembrane region" description="Helical" evidence="2">
    <location>
        <begin position="64"/>
        <end position="85"/>
    </location>
</feature>
<dbReference type="Proteomes" id="UP001498398">
    <property type="component" value="Unassembled WGS sequence"/>
</dbReference>
<evidence type="ECO:0000313" key="4">
    <source>
        <dbReference type="Proteomes" id="UP001498398"/>
    </source>
</evidence>
<name>A0ABR1JB52_9AGAR</name>
<feature type="transmembrane region" description="Helical" evidence="2">
    <location>
        <begin position="219"/>
        <end position="242"/>
    </location>
</feature>
<protein>
    <recommendedName>
        <fullName evidence="5">TLC domain-containing protein</fullName>
    </recommendedName>
</protein>
<organism evidence="3 4">
    <name type="scientific">Marasmiellus scandens</name>
    <dbReference type="NCBI Taxonomy" id="2682957"/>
    <lineage>
        <taxon>Eukaryota</taxon>
        <taxon>Fungi</taxon>
        <taxon>Dikarya</taxon>
        <taxon>Basidiomycota</taxon>
        <taxon>Agaricomycotina</taxon>
        <taxon>Agaricomycetes</taxon>
        <taxon>Agaricomycetidae</taxon>
        <taxon>Agaricales</taxon>
        <taxon>Marasmiineae</taxon>
        <taxon>Omphalotaceae</taxon>
        <taxon>Marasmiellus</taxon>
    </lineage>
</organism>
<feature type="transmembrane region" description="Helical" evidence="2">
    <location>
        <begin position="154"/>
        <end position="177"/>
    </location>
</feature>
<feature type="transmembrane region" description="Helical" evidence="2">
    <location>
        <begin position="31"/>
        <end position="52"/>
    </location>
</feature>
<evidence type="ECO:0000256" key="2">
    <source>
        <dbReference type="SAM" id="Phobius"/>
    </source>
</evidence>
<keyword evidence="2" id="KW-0472">Membrane</keyword>
<gene>
    <name evidence="3" type="ORF">VKT23_012637</name>
</gene>
<dbReference type="PANTHER" id="PTHR13439:SF72">
    <property type="entry name" value="TLC DOMAIN-CONTAINING PROTEIN"/>
    <property type="match status" value="1"/>
</dbReference>
<keyword evidence="2" id="KW-1133">Transmembrane helix</keyword>
<keyword evidence="2" id="KW-0812">Transmembrane</keyword>
<reference evidence="3 4" key="1">
    <citation type="submission" date="2024-01" db="EMBL/GenBank/DDBJ databases">
        <title>A draft genome for the cacao thread blight pathogen Marasmiellus scandens.</title>
        <authorList>
            <person name="Baruah I.K."/>
            <person name="Leung J."/>
            <person name="Bukari Y."/>
            <person name="Amoako-Attah I."/>
            <person name="Meinhardt L.W."/>
            <person name="Bailey B.A."/>
            <person name="Cohen S.P."/>
        </authorList>
    </citation>
    <scope>NUCLEOTIDE SEQUENCE [LARGE SCALE GENOMIC DNA]</scope>
    <source>
        <strain evidence="3 4">GH-19</strain>
    </source>
</reference>
<feature type="transmembrane region" description="Helical" evidence="2">
    <location>
        <begin position="184"/>
        <end position="207"/>
    </location>
</feature>
<evidence type="ECO:0000256" key="1">
    <source>
        <dbReference type="SAM" id="MobiDB-lite"/>
    </source>
</evidence>
<feature type="compositionally biased region" description="Basic and acidic residues" evidence="1">
    <location>
        <begin position="372"/>
        <end position="390"/>
    </location>
</feature>
<dbReference type="InterPro" id="IPR050846">
    <property type="entry name" value="TLCD"/>
</dbReference>
<keyword evidence="4" id="KW-1185">Reference proteome</keyword>
<sequence length="416" mass="46387">MVSLSLSKSIPAHLPFSLPSSASPDDFSQSFIFYLSFILLTTSFHILSPFLSKGEDRKKTEKKLSWIITSIASLIMTLQSIPFLYDYFESGGSVRDVRTAPTLAVAANRFFQAYLVSDLTIGAFNYRSQINLLTGWVHHILYIGIVEYAIRQGWASVFSLCACMEFPTFVLGLSILVPQTRSNLFFAVSFFATRILLHVVLTLSYYMPMNRPLSPGSQTIGSLAPALILTAVFPLHASWFYGCIKGFIRRAKQTKEAATSVQATTIKLQIYSEPSSSPVPSSSKPKSIPAPAKLITNAPTHVPLPIFPFPLPVRVRVPVPVVALASRLLHRPYAHYSNYYNRYAQYRTRFRAFRAEVRDGVRESLKEGTKRAKDYGRKAKEGVKGVRERSSSIGSAREVVYEAVGLGRKNSRDSMS</sequence>
<proteinExistence type="predicted"/>
<dbReference type="EMBL" id="JBANRG010000031">
    <property type="protein sequence ID" value="KAK7451296.1"/>
    <property type="molecule type" value="Genomic_DNA"/>
</dbReference>
<feature type="region of interest" description="Disordered" evidence="1">
    <location>
        <begin position="372"/>
        <end position="393"/>
    </location>
</feature>
<accession>A0ABR1JB52</accession>
<evidence type="ECO:0000313" key="3">
    <source>
        <dbReference type="EMBL" id="KAK7451296.1"/>
    </source>
</evidence>
<comment type="caution">
    <text evidence="3">The sequence shown here is derived from an EMBL/GenBank/DDBJ whole genome shotgun (WGS) entry which is preliminary data.</text>
</comment>
<dbReference type="PANTHER" id="PTHR13439">
    <property type="entry name" value="CT120 PROTEIN"/>
    <property type="match status" value="1"/>
</dbReference>
<evidence type="ECO:0008006" key="5">
    <source>
        <dbReference type="Google" id="ProtNLM"/>
    </source>
</evidence>